<comment type="catalytic activity">
    <reaction evidence="3">
        <text>a diacylglycerol + H2O = a monoacylglycerol + a fatty acid + H(+)</text>
        <dbReference type="Rhea" id="RHEA:32731"/>
        <dbReference type="ChEBI" id="CHEBI:15377"/>
        <dbReference type="ChEBI" id="CHEBI:15378"/>
        <dbReference type="ChEBI" id="CHEBI:17408"/>
        <dbReference type="ChEBI" id="CHEBI:18035"/>
        <dbReference type="ChEBI" id="CHEBI:28868"/>
    </reaction>
</comment>
<reference evidence="6" key="2">
    <citation type="submission" date="2021-10" db="EMBL/GenBank/DDBJ databases">
        <title>Phylogenomics reveals ancestral predisposition of the termite-cultivated fungus Termitomyces towards a domesticated lifestyle.</title>
        <authorList>
            <person name="Auxier B."/>
            <person name="Grum-Grzhimaylo A."/>
            <person name="Cardenas M.E."/>
            <person name="Lodge J.D."/>
            <person name="Laessoe T."/>
            <person name="Pedersen O."/>
            <person name="Smith M.E."/>
            <person name="Kuyper T.W."/>
            <person name="Franco-Molano E.A."/>
            <person name="Baroni T.J."/>
            <person name="Aanen D.K."/>
        </authorList>
    </citation>
    <scope>NUCLEOTIDE SEQUENCE</scope>
    <source>
        <strain evidence="6">AP01</strain>
        <tissue evidence="6">Mycelium</tissue>
    </source>
</reference>
<dbReference type="EMBL" id="JABCKV010000022">
    <property type="protein sequence ID" value="KAG5646358.1"/>
    <property type="molecule type" value="Genomic_DNA"/>
</dbReference>
<dbReference type="OrthoDB" id="426718at2759"/>
<dbReference type="CDD" id="cd00519">
    <property type="entry name" value="Lipase_3"/>
    <property type="match status" value="1"/>
</dbReference>
<dbReference type="InterPro" id="IPR002921">
    <property type="entry name" value="Fungal_lipase-type"/>
</dbReference>
<evidence type="ECO:0000256" key="1">
    <source>
        <dbReference type="ARBA" id="ARBA00023157"/>
    </source>
</evidence>
<dbReference type="PANTHER" id="PTHR45856:SF25">
    <property type="entry name" value="FUNGAL LIPASE-LIKE DOMAIN-CONTAINING PROTEIN"/>
    <property type="match status" value="1"/>
</dbReference>
<feature type="domain" description="Fungal lipase-type" evidence="5">
    <location>
        <begin position="123"/>
        <end position="244"/>
    </location>
</feature>
<evidence type="ECO:0000256" key="2">
    <source>
        <dbReference type="ARBA" id="ARBA00043996"/>
    </source>
</evidence>
<evidence type="ECO:0000256" key="3">
    <source>
        <dbReference type="ARBA" id="ARBA00047591"/>
    </source>
</evidence>
<evidence type="ECO:0000313" key="7">
    <source>
        <dbReference type="Proteomes" id="UP000775547"/>
    </source>
</evidence>
<dbReference type="InterPro" id="IPR051218">
    <property type="entry name" value="Sec_MonoDiacylglyc_Lipase"/>
</dbReference>
<reference evidence="6" key="1">
    <citation type="submission" date="2020-07" db="EMBL/GenBank/DDBJ databases">
        <authorList>
            <person name="Nieuwenhuis M."/>
            <person name="Van De Peppel L.J.J."/>
        </authorList>
    </citation>
    <scope>NUCLEOTIDE SEQUENCE</scope>
    <source>
        <strain evidence="6">AP01</strain>
        <tissue evidence="6">Mycelium</tissue>
    </source>
</reference>
<comment type="caution">
    <text evidence="6">The sequence shown here is derived from an EMBL/GenBank/DDBJ whole genome shotgun (WGS) entry which is preliminary data.</text>
</comment>
<sequence length="369" mass="41686">MYRKPKYALTEEQRRMYSLEKLSNFRSMSKVLATRSSYQLTDADLVPIETENELAEIGQFAEIAYSTVPMEFLFRNIATLLEEDFPLEGYHTFQDAIFISSVRGSVAHLPAFVVYRPSIKQLVVATSGTSTVQLALHDMRGLKHRHPSNRGHAHSGFWALYEGIKPVILGAIKKGLQRHDVTELAITGHSMGGAISYLLCMDILSGHVADLPLPPGLSLKLAVFGAPRTGDAGLVKYWQELVAAYRASQGPEKMTEFSIGRRSLNPDAGVPALPPSQLGYQHFAREPFYLDRTRLYRVPSSESEHSTFTAASPTAEEVRTLEFPRGGHNYYNRRDFERLCRRIRWLEKAEPDISGWGERYRKNFAKHHS</sequence>
<comment type="catalytic activity">
    <reaction evidence="4">
        <text>a monoacylglycerol + H2O = glycerol + a fatty acid + H(+)</text>
        <dbReference type="Rhea" id="RHEA:15245"/>
        <dbReference type="ChEBI" id="CHEBI:15377"/>
        <dbReference type="ChEBI" id="CHEBI:15378"/>
        <dbReference type="ChEBI" id="CHEBI:17408"/>
        <dbReference type="ChEBI" id="CHEBI:17754"/>
        <dbReference type="ChEBI" id="CHEBI:28868"/>
    </reaction>
</comment>
<proteinExistence type="inferred from homology"/>
<dbReference type="PANTHER" id="PTHR45856">
    <property type="entry name" value="ALPHA/BETA-HYDROLASES SUPERFAMILY PROTEIN"/>
    <property type="match status" value="1"/>
</dbReference>
<name>A0A9P7GAA6_9AGAR</name>
<evidence type="ECO:0000259" key="5">
    <source>
        <dbReference type="Pfam" id="PF01764"/>
    </source>
</evidence>
<accession>A0A9P7GAA6</accession>
<keyword evidence="7" id="KW-1185">Reference proteome</keyword>
<dbReference type="Pfam" id="PF01764">
    <property type="entry name" value="Lipase_3"/>
    <property type="match status" value="1"/>
</dbReference>
<evidence type="ECO:0000256" key="4">
    <source>
        <dbReference type="ARBA" id="ARBA00048461"/>
    </source>
</evidence>
<evidence type="ECO:0000313" key="6">
    <source>
        <dbReference type="EMBL" id="KAG5646358.1"/>
    </source>
</evidence>
<keyword evidence="1" id="KW-1015">Disulfide bond</keyword>
<comment type="similarity">
    <text evidence="2">Belongs to the AB hydrolase superfamily. Lipase family. Class 3 subfamily.</text>
</comment>
<protein>
    <recommendedName>
        <fullName evidence="5">Fungal lipase-type domain-containing protein</fullName>
    </recommendedName>
</protein>
<dbReference type="SUPFAM" id="SSF53474">
    <property type="entry name" value="alpha/beta-Hydrolases"/>
    <property type="match status" value="1"/>
</dbReference>
<dbReference type="Gene3D" id="3.40.50.1820">
    <property type="entry name" value="alpha/beta hydrolase"/>
    <property type="match status" value="1"/>
</dbReference>
<gene>
    <name evidence="6" type="ORF">DXG03_003681</name>
</gene>
<organism evidence="6 7">
    <name type="scientific">Asterophora parasitica</name>
    <dbReference type="NCBI Taxonomy" id="117018"/>
    <lineage>
        <taxon>Eukaryota</taxon>
        <taxon>Fungi</taxon>
        <taxon>Dikarya</taxon>
        <taxon>Basidiomycota</taxon>
        <taxon>Agaricomycotina</taxon>
        <taxon>Agaricomycetes</taxon>
        <taxon>Agaricomycetidae</taxon>
        <taxon>Agaricales</taxon>
        <taxon>Tricholomatineae</taxon>
        <taxon>Lyophyllaceae</taxon>
        <taxon>Asterophora</taxon>
    </lineage>
</organism>
<dbReference type="AlphaFoldDB" id="A0A9P7GAA6"/>
<dbReference type="GO" id="GO:0006629">
    <property type="term" value="P:lipid metabolic process"/>
    <property type="evidence" value="ECO:0007669"/>
    <property type="project" value="InterPro"/>
</dbReference>
<dbReference type="InterPro" id="IPR029058">
    <property type="entry name" value="AB_hydrolase_fold"/>
</dbReference>
<dbReference type="Proteomes" id="UP000775547">
    <property type="component" value="Unassembled WGS sequence"/>
</dbReference>